<evidence type="ECO:0000313" key="2">
    <source>
        <dbReference type="EMBL" id="CAP91566.1"/>
    </source>
</evidence>
<evidence type="ECO:0000256" key="1">
    <source>
        <dbReference type="SAM" id="MobiDB-lite"/>
    </source>
</evidence>
<organism evidence="2 3">
    <name type="scientific">Penicillium rubens (strain ATCC 28089 / DSM 1075 / NRRL 1951 / Wisconsin 54-1255)</name>
    <name type="common">Penicillium chrysogenum</name>
    <dbReference type="NCBI Taxonomy" id="500485"/>
    <lineage>
        <taxon>Eukaryota</taxon>
        <taxon>Fungi</taxon>
        <taxon>Dikarya</taxon>
        <taxon>Ascomycota</taxon>
        <taxon>Pezizomycotina</taxon>
        <taxon>Eurotiomycetes</taxon>
        <taxon>Eurotiomycetidae</taxon>
        <taxon>Eurotiales</taxon>
        <taxon>Aspergillaceae</taxon>
        <taxon>Penicillium</taxon>
        <taxon>Penicillium chrysogenum species complex</taxon>
    </lineage>
</organism>
<gene>
    <name evidence="2" type="ORF">Pc13g04970</name>
    <name evidence="2" type="ORF">PCH_Pc13g04970</name>
</gene>
<proteinExistence type="predicted"/>
<feature type="region of interest" description="Disordered" evidence="1">
    <location>
        <begin position="1"/>
        <end position="22"/>
    </location>
</feature>
<feature type="region of interest" description="Disordered" evidence="1">
    <location>
        <begin position="45"/>
        <end position="107"/>
    </location>
</feature>
<dbReference type="EMBL" id="AM920428">
    <property type="protein sequence ID" value="CAP91566.1"/>
    <property type="molecule type" value="Genomic_DNA"/>
</dbReference>
<dbReference type="AlphaFoldDB" id="B6H2D5"/>
<name>B6H2D5_PENRW</name>
<reference evidence="2 3" key="1">
    <citation type="journal article" date="2008" name="Nat. Biotechnol.">
        <title>Genome sequencing and analysis of the filamentous fungus Penicillium chrysogenum.</title>
        <authorList>
            <person name="van den Berg M.A."/>
            <person name="Albang R."/>
            <person name="Albermann K."/>
            <person name="Badger J.H."/>
            <person name="Daran J.-M."/>
            <person name="Driessen A.J.M."/>
            <person name="Garcia-Estrada C."/>
            <person name="Fedorova N.D."/>
            <person name="Harris D.M."/>
            <person name="Heijne W.H.M."/>
            <person name="Joardar V.S."/>
            <person name="Kiel J.A.K.W."/>
            <person name="Kovalchuk A."/>
            <person name="Martin J.F."/>
            <person name="Nierman W.C."/>
            <person name="Nijland J.G."/>
            <person name="Pronk J.T."/>
            <person name="Roubos J.A."/>
            <person name="van der Klei I.J."/>
            <person name="van Peij N.N.M.E."/>
            <person name="Veenhuis M."/>
            <person name="von Doehren H."/>
            <person name="Wagner C."/>
            <person name="Wortman J.R."/>
            <person name="Bovenberg R.A.L."/>
        </authorList>
    </citation>
    <scope>NUCLEOTIDE SEQUENCE [LARGE SCALE GENOMIC DNA]</scope>
    <source>
        <strain evidence="3">ATCC 28089 / DSM 1075 / NRRL 1951 / Wisconsin 54-1255</strain>
    </source>
</reference>
<feature type="compositionally biased region" description="Basic and acidic residues" evidence="1">
    <location>
        <begin position="96"/>
        <end position="105"/>
    </location>
</feature>
<dbReference type="Proteomes" id="UP000000724">
    <property type="component" value="Contig Pc00c13"/>
</dbReference>
<evidence type="ECO:0000313" key="3">
    <source>
        <dbReference type="Proteomes" id="UP000000724"/>
    </source>
</evidence>
<keyword evidence="3" id="KW-1185">Reference proteome</keyword>
<dbReference type="HOGENOM" id="CLU_2038819_0_0_1"/>
<sequence length="121" mass="13018">MATLTSSGKRRRESSEDETQRLFETLGDAATISIKIGRIAGATINEGPASTMVPSRGNASGKCPRGKEKCGIPQGGKSAVGAKTFGGKWQGSDFEGEGKEIEMQNKEAGPCGERRRYWYSW</sequence>
<accession>B6H2D5</accession>
<protein>
    <submittedName>
        <fullName evidence="2">Uncharacterized protein</fullName>
    </submittedName>
</protein>
<dbReference type="VEuPathDB" id="FungiDB:PCH_Pc13g04970"/>